<gene>
    <name evidence="1" type="ORF">MU9_563</name>
</gene>
<dbReference type="AlphaFoldDB" id="M1S4Y8"/>
<sequence>MSYIYYVIFGETWGSGHLSRAVHFKNSLPQSEVTIVIHFEKPSDIIIANNYLKTPYHEPVIKNSQNKILINDTLGKFTLPGEYKEVWLLDSLEERPCKANFKKYHILYPTIGSTDFPFKKHTMPKKKTSALIVQGGGDDHKKIPEILLEIPEEIYTWVCIGNNCRYINELSEVIKKRDNSTLLIDVPILQILPSSDYIITAAGNTLLEIMENSNNKKIIIFTREEKEMQTANMFSNHKDVLKIFGLTENFRWIKND</sequence>
<dbReference type="Proteomes" id="UP000011834">
    <property type="component" value="Chromosome"/>
</dbReference>
<dbReference type="KEGG" id="mmk:MU9_563"/>
<dbReference type="RefSeq" id="WP_015422387.1">
    <property type="nucleotide sequence ID" value="NC_020418.1"/>
</dbReference>
<name>M1S4Y8_MORMO</name>
<dbReference type="GeneID" id="93362190"/>
<dbReference type="EMBL" id="CP004345">
    <property type="protein sequence ID" value="AGG29609.1"/>
    <property type="molecule type" value="Genomic_DNA"/>
</dbReference>
<reference evidence="1 2" key="1">
    <citation type="journal article" date="2012" name="BMC Genomics">
        <title>Whole-genome sequencing and identification of Morganella morganii KT pathogenicity-related genes.</title>
        <authorList>
            <person name="Chen Y.T."/>
            <person name="Peng H.L."/>
            <person name="Shia W.C."/>
            <person name="Hsu F.R."/>
            <person name="Ken C.F."/>
            <person name="Tsao Y.M."/>
            <person name="Chen C.H."/>
            <person name="Liu C.E."/>
            <person name="Hsieh M.F."/>
            <person name="Chen H.C."/>
            <person name="Tang C.Y."/>
            <person name="Ku T.H."/>
        </authorList>
    </citation>
    <scope>NUCLEOTIDE SEQUENCE [LARGE SCALE GENOMIC DNA]</scope>
    <source>
        <strain evidence="1 2">KT</strain>
    </source>
</reference>
<accession>M1S4Y8</accession>
<protein>
    <submittedName>
        <fullName evidence="1">Uncharacterized protein</fullName>
    </submittedName>
</protein>
<proteinExistence type="predicted"/>
<dbReference type="Gene3D" id="3.40.50.2000">
    <property type="entry name" value="Glycogen Phosphorylase B"/>
    <property type="match status" value="1"/>
</dbReference>
<evidence type="ECO:0000313" key="2">
    <source>
        <dbReference type="Proteomes" id="UP000011834"/>
    </source>
</evidence>
<keyword evidence="2" id="KW-1185">Reference proteome</keyword>
<organism evidence="1 2">
    <name type="scientific">Morganella morganii subsp. morganii KT</name>
    <dbReference type="NCBI Taxonomy" id="1124991"/>
    <lineage>
        <taxon>Bacteria</taxon>
        <taxon>Pseudomonadati</taxon>
        <taxon>Pseudomonadota</taxon>
        <taxon>Gammaproteobacteria</taxon>
        <taxon>Enterobacterales</taxon>
        <taxon>Morganellaceae</taxon>
        <taxon>Morganella</taxon>
    </lineage>
</organism>
<evidence type="ECO:0000313" key="1">
    <source>
        <dbReference type="EMBL" id="AGG29609.1"/>
    </source>
</evidence>
<dbReference type="HOGENOM" id="CLU_1085093_0_0_6"/>